<accession>A0ABN9UXV8</accession>
<protein>
    <recommendedName>
        <fullName evidence="4">Phospholipase B-like</fullName>
    </recommendedName>
</protein>
<comment type="caution">
    <text evidence="2">The sequence shown here is derived from an EMBL/GenBank/DDBJ whole genome shotgun (WGS) entry which is preliminary data.</text>
</comment>
<name>A0ABN9UXV8_9DINO</name>
<evidence type="ECO:0000256" key="1">
    <source>
        <dbReference type="SAM" id="MobiDB-lite"/>
    </source>
</evidence>
<feature type="region of interest" description="Disordered" evidence="1">
    <location>
        <begin position="82"/>
        <end position="107"/>
    </location>
</feature>
<evidence type="ECO:0000313" key="3">
    <source>
        <dbReference type="Proteomes" id="UP001189429"/>
    </source>
</evidence>
<dbReference type="Proteomes" id="UP001189429">
    <property type="component" value="Unassembled WGS sequence"/>
</dbReference>
<proteinExistence type="predicted"/>
<dbReference type="EMBL" id="CAUYUJ010016408">
    <property type="protein sequence ID" value="CAK0864951.1"/>
    <property type="molecule type" value="Genomic_DNA"/>
</dbReference>
<sequence length="290" mass="30028">MDGRAWTAASARTPARRLQRQRWQERGQTRAAALACRARGPREALAAHWALGDRLGGPAPCFGDAVAMGRLLGCPAEALAEAQEHQPGTGPGQRGRRCAEGRDPSPRCGTACCPTRKPFGEQAAAAAAPSLAAPLGEQEPLGEQAAAAAAPDLAEPLGEQAAAPPLYPAEPLGEQAAAAAPDFAEPLGEQAAVAAAAPYLAEPLGEQAAAAATPYLAEPLGEQAAGAPPYLAEPFGEHFFHWAQFLDRASHDALAATSTVQYDAVEELRLCAIDRVRDNHAAGRDVDMDG</sequence>
<organism evidence="2 3">
    <name type="scientific">Prorocentrum cordatum</name>
    <dbReference type="NCBI Taxonomy" id="2364126"/>
    <lineage>
        <taxon>Eukaryota</taxon>
        <taxon>Sar</taxon>
        <taxon>Alveolata</taxon>
        <taxon>Dinophyceae</taxon>
        <taxon>Prorocentrales</taxon>
        <taxon>Prorocentraceae</taxon>
        <taxon>Prorocentrum</taxon>
    </lineage>
</organism>
<evidence type="ECO:0008006" key="4">
    <source>
        <dbReference type="Google" id="ProtNLM"/>
    </source>
</evidence>
<keyword evidence="3" id="KW-1185">Reference proteome</keyword>
<evidence type="ECO:0000313" key="2">
    <source>
        <dbReference type="EMBL" id="CAK0864951.1"/>
    </source>
</evidence>
<reference evidence="2" key="1">
    <citation type="submission" date="2023-10" db="EMBL/GenBank/DDBJ databases">
        <authorList>
            <person name="Chen Y."/>
            <person name="Shah S."/>
            <person name="Dougan E. K."/>
            <person name="Thang M."/>
            <person name="Chan C."/>
        </authorList>
    </citation>
    <scope>NUCLEOTIDE SEQUENCE [LARGE SCALE GENOMIC DNA]</scope>
</reference>
<gene>
    <name evidence="2" type="ORF">PCOR1329_LOCUS52646</name>
</gene>